<sequence length="823" mass="91863">MITKSALADLPSPSPRSADPAALAAEIIERLTYSIGKDAKVAKPHDWMTATILVIRDRVIDRWMASTRQTYESGGKRVYYLSLEFLIGRLTRDAVSNLEMLDEVSEALQALGVDFDAVAALEPDAALGNGGLGRLAACFMESMATVDVPAYGYGIRYVHGLFRQQMSDGWQVELPENWLAHGNPWEFQRHECAYEIGFGGTVDSVDDGTTGTQRCVWKPLERVIAAAYDTPVVGWRAKRVNTLRLWTAQPIDPILLDAFNAGDHIGALRDSNKAEALTRVLYPADQTPAGQELRLRQEYFFSSASLQDILRRHLQQYDDLSSLPDKVAIQLNDTHPAVSVAELMRLLIDVHGMEFDPAWDITRKTFSYTNHTLLPEALESWPVPLFERLLPRHMQLVYAINATVLRHARKVRGYGDEQARSVSLIDEGGERRVRMGNLAFVGSHSINGVSALHTDLMKQTVFSDLHGLYPERINNKTNGITPRRWLMQCNPGLFSLIREAIGDEFMDDAEALSALDAFAGDSEFRARFAAIKRENKAQLSNLVARRMGIKLDPSAMFDIQIKRIHEYKRQLLNIIETVALYDQIRSHPELDWVPRVKFFAGKAAPSYHNAKLIIKLANDVARVINNDPAVRGLLKVAFIPNYNVSLAEVMVPAADLSEQISTAGMEASGTGNMKFALNGALTIGTLDGANVEIRECVGEDNIFIFGLTADEVAARRAEGHEPRAIIEASSELSQALTAISSGVFSQDDRDRFTDLVAGLYDHDWFMVTADFDAYAKTQRQVDALWVDEEAWYSRTIINTARVGWFSSDRTIRQYAKEIWKAGP</sequence>
<evidence type="ECO:0000256" key="4">
    <source>
        <dbReference type="ARBA" id="ARBA00022676"/>
    </source>
</evidence>
<evidence type="ECO:0000256" key="9">
    <source>
        <dbReference type="RuleBase" id="RU000587"/>
    </source>
</evidence>
<accession>A0ABT3Z9K6</accession>
<dbReference type="Proteomes" id="UP001073227">
    <property type="component" value="Unassembled WGS sequence"/>
</dbReference>
<dbReference type="PROSITE" id="PS00102">
    <property type="entry name" value="PHOSPHORYLASE"/>
    <property type="match status" value="1"/>
</dbReference>
<reference evidence="10" key="1">
    <citation type="submission" date="2022-10" db="EMBL/GenBank/DDBJ databases">
        <title>Hoeflea sp. G2-23, isolated from marine algae.</title>
        <authorList>
            <person name="Kristyanto S."/>
            <person name="Kim J.M."/>
            <person name="Jeon C.O."/>
        </authorList>
    </citation>
    <scope>NUCLEOTIDE SEQUENCE</scope>
    <source>
        <strain evidence="10">G2-23</strain>
    </source>
</reference>
<evidence type="ECO:0000256" key="2">
    <source>
        <dbReference type="ARBA" id="ARBA00001933"/>
    </source>
</evidence>
<dbReference type="NCBIfam" id="TIGR02093">
    <property type="entry name" value="P_ylase"/>
    <property type="match status" value="1"/>
</dbReference>
<evidence type="ECO:0000256" key="1">
    <source>
        <dbReference type="ARBA" id="ARBA00001275"/>
    </source>
</evidence>
<evidence type="ECO:0000256" key="7">
    <source>
        <dbReference type="ARBA" id="ARBA00023277"/>
    </source>
</evidence>
<dbReference type="InterPro" id="IPR035090">
    <property type="entry name" value="Pyridoxal_P_attach_site"/>
</dbReference>
<keyword evidence="7 9" id="KW-0119">Carbohydrate metabolism</keyword>
<keyword evidence="11" id="KW-1185">Reference proteome</keyword>
<comment type="function">
    <text evidence="9">Allosteric enzyme that catalyzes the rate-limiting step in glycogen catabolism, the phosphorolytic cleavage of glycogen to produce glucose-1-phosphate, and plays a central role in maintaining cellular and organismal glucose homeostasis.</text>
</comment>
<organism evidence="10 11">
    <name type="scientific">Hoeflea algicola</name>
    <dbReference type="NCBI Taxonomy" id="2983763"/>
    <lineage>
        <taxon>Bacteria</taxon>
        <taxon>Pseudomonadati</taxon>
        <taxon>Pseudomonadota</taxon>
        <taxon>Alphaproteobacteria</taxon>
        <taxon>Hyphomicrobiales</taxon>
        <taxon>Rhizobiaceae</taxon>
        <taxon>Hoeflea</taxon>
    </lineage>
</organism>
<dbReference type="PIRSF" id="PIRSF000460">
    <property type="entry name" value="Pprylas_GlgP"/>
    <property type="match status" value="1"/>
</dbReference>
<dbReference type="EC" id="2.4.1.1" evidence="9"/>
<dbReference type="InterPro" id="IPR011833">
    <property type="entry name" value="Glycg_phsphrylas"/>
</dbReference>
<proteinExistence type="inferred from homology"/>
<keyword evidence="4 9" id="KW-0328">Glycosyltransferase</keyword>
<dbReference type="Pfam" id="PF00343">
    <property type="entry name" value="Phosphorylase"/>
    <property type="match status" value="1"/>
</dbReference>
<evidence type="ECO:0000313" key="11">
    <source>
        <dbReference type="Proteomes" id="UP001073227"/>
    </source>
</evidence>
<gene>
    <name evidence="10" type="ORF">OEG84_11755</name>
</gene>
<dbReference type="EMBL" id="JAOVZR010000001">
    <property type="protein sequence ID" value="MCY0148366.1"/>
    <property type="molecule type" value="Genomic_DNA"/>
</dbReference>
<dbReference type="CDD" id="cd04300">
    <property type="entry name" value="GT35_Glycogen_Phosphorylase"/>
    <property type="match status" value="1"/>
</dbReference>
<evidence type="ECO:0000256" key="5">
    <source>
        <dbReference type="ARBA" id="ARBA00022679"/>
    </source>
</evidence>
<comment type="caution">
    <text evidence="10">The sequence shown here is derived from an EMBL/GenBank/DDBJ whole genome shotgun (WGS) entry which is preliminary data.</text>
</comment>
<dbReference type="PANTHER" id="PTHR11468">
    <property type="entry name" value="GLYCOGEN PHOSPHORYLASE"/>
    <property type="match status" value="1"/>
</dbReference>
<comment type="function">
    <text evidence="8">Phosphorylase is an important allosteric enzyme in carbohydrate metabolism. Enzymes from different sources differ in their regulatory mechanisms and in their natural substrates. However, all known phosphorylases share catalytic and structural properties.</text>
</comment>
<dbReference type="InterPro" id="IPR000811">
    <property type="entry name" value="Glyco_trans_35"/>
</dbReference>
<protein>
    <recommendedName>
        <fullName evidence="9">Alpha-1,4 glucan phosphorylase</fullName>
        <ecNumber evidence="9">2.4.1.1</ecNumber>
    </recommendedName>
</protein>
<keyword evidence="6 9" id="KW-0663">Pyridoxal phosphate</keyword>
<dbReference type="Gene3D" id="3.40.50.2000">
    <property type="entry name" value="Glycogen Phosphorylase B"/>
    <property type="match status" value="2"/>
</dbReference>
<dbReference type="RefSeq" id="WP_267653935.1">
    <property type="nucleotide sequence ID" value="NZ_JAOVZR010000001.1"/>
</dbReference>
<evidence type="ECO:0000256" key="3">
    <source>
        <dbReference type="ARBA" id="ARBA00006047"/>
    </source>
</evidence>
<dbReference type="PANTHER" id="PTHR11468:SF3">
    <property type="entry name" value="GLYCOGEN PHOSPHORYLASE, LIVER FORM"/>
    <property type="match status" value="1"/>
</dbReference>
<evidence type="ECO:0000313" key="10">
    <source>
        <dbReference type="EMBL" id="MCY0148366.1"/>
    </source>
</evidence>
<keyword evidence="5 9" id="KW-0808">Transferase</keyword>
<comment type="catalytic activity">
    <reaction evidence="1 9">
        <text>[(1-&gt;4)-alpha-D-glucosyl](n) + phosphate = [(1-&gt;4)-alpha-D-glucosyl](n-1) + alpha-D-glucose 1-phosphate</text>
        <dbReference type="Rhea" id="RHEA:41732"/>
        <dbReference type="Rhea" id="RHEA-COMP:9584"/>
        <dbReference type="Rhea" id="RHEA-COMP:9586"/>
        <dbReference type="ChEBI" id="CHEBI:15444"/>
        <dbReference type="ChEBI" id="CHEBI:43474"/>
        <dbReference type="ChEBI" id="CHEBI:58601"/>
        <dbReference type="EC" id="2.4.1.1"/>
    </reaction>
</comment>
<evidence type="ECO:0000256" key="8">
    <source>
        <dbReference type="ARBA" id="ARBA00025174"/>
    </source>
</evidence>
<name>A0ABT3Z9K6_9HYPH</name>
<comment type="cofactor">
    <cofactor evidence="2 9">
        <name>pyridoxal 5'-phosphate</name>
        <dbReference type="ChEBI" id="CHEBI:597326"/>
    </cofactor>
</comment>
<dbReference type="SUPFAM" id="SSF53756">
    <property type="entry name" value="UDP-Glycosyltransferase/glycogen phosphorylase"/>
    <property type="match status" value="1"/>
</dbReference>
<comment type="similarity">
    <text evidence="3 9">Belongs to the glycogen phosphorylase family.</text>
</comment>
<evidence type="ECO:0000256" key="6">
    <source>
        <dbReference type="ARBA" id="ARBA00022898"/>
    </source>
</evidence>